<accession>A0A5N7BKQ2</accession>
<evidence type="ECO:0000256" key="4">
    <source>
        <dbReference type="ARBA" id="ARBA00023002"/>
    </source>
</evidence>
<keyword evidence="3" id="KW-0479">Metal-binding</keyword>
<evidence type="ECO:0000313" key="8">
    <source>
        <dbReference type="EMBL" id="KAE8382333.1"/>
    </source>
</evidence>
<evidence type="ECO:0000256" key="3">
    <source>
        <dbReference type="ARBA" id="ARBA00022723"/>
    </source>
</evidence>
<dbReference type="SUPFAM" id="SSF48264">
    <property type="entry name" value="Cytochrome P450"/>
    <property type="match status" value="1"/>
</dbReference>
<dbReference type="InterPro" id="IPR001128">
    <property type="entry name" value="Cyt_P450"/>
</dbReference>
<reference evidence="8 9" key="1">
    <citation type="submission" date="2019-04" db="EMBL/GenBank/DDBJ databases">
        <title>Friends and foes A comparative genomics studyof 23 Aspergillus species from section Flavi.</title>
        <authorList>
            <consortium name="DOE Joint Genome Institute"/>
            <person name="Kjaerbolling I."/>
            <person name="Vesth T."/>
            <person name="Frisvad J.C."/>
            <person name="Nybo J.L."/>
            <person name="Theobald S."/>
            <person name="Kildgaard S."/>
            <person name="Isbrandt T."/>
            <person name="Kuo A."/>
            <person name="Sato A."/>
            <person name="Lyhne E.K."/>
            <person name="Kogle M.E."/>
            <person name="Wiebenga A."/>
            <person name="Kun R.S."/>
            <person name="Lubbers R.J."/>
            <person name="Makela M.R."/>
            <person name="Barry K."/>
            <person name="Chovatia M."/>
            <person name="Clum A."/>
            <person name="Daum C."/>
            <person name="Haridas S."/>
            <person name="He G."/>
            <person name="LaButti K."/>
            <person name="Lipzen A."/>
            <person name="Mondo S."/>
            <person name="Riley R."/>
            <person name="Salamov A."/>
            <person name="Simmons B.A."/>
            <person name="Magnuson J.K."/>
            <person name="Henrissat B."/>
            <person name="Mortensen U.H."/>
            <person name="Larsen T.O."/>
            <person name="Devries R.P."/>
            <person name="Grigoriev I.V."/>
            <person name="Machida M."/>
            <person name="Baker S.E."/>
            <person name="Andersen M.R."/>
        </authorList>
    </citation>
    <scope>NUCLEOTIDE SEQUENCE [LARGE SCALE GENOMIC DNA]</scope>
    <source>
        <strain evidence="8 9">IBT 29228</strain>
    </source>
</reference>
<evidence type="ECO:0000313" key="9">
    <source>
        <dbReference type="Proteomes" id="UP000326198"/>
    </source>
</evidence>
<dbReference type="EMBL" id="ML736163">
    <property type="protein sequence ID" value="KAE8382333.1"/>
    <property type="molecule type" value="Genomic_DNA"/>
</dbReference>
<dbReference type="InterPro" id="IPR036396">
    <property type="entry name" value="Cyt_P450_sf"/>
</dbReference>
<keyword evidence="6" id="KW-0503">Monooxygenase</keyword>
<evidence type="ECO:0000256" key="7">
    <source>
        <dbReference type="SAM" id="SignalP"/>
    </source>
</evidence>
<dbReference type="OrthoDB" id="3934656at2759"/>
<keyword evidence="7" id="KW-0732">Signal</keyword>
<keyword evidence="4" id="KW-0560">Oxidoreductase</keyword>
<name>A0A5N7BKQ2_9EURO</name>
<evidence type="ECO:0000256" key="1">
    <source>
        <dbReference type="ARBA" id="ARBA00001971"/>
    </source>
</evidence>
<dbReference type="PANTHER" id="PTHR24305:SF235">
    <property type="entry name" value="CYTOCHROME P450 MONOOXYGENASE APDB-RELATED"/>
    <property type="match status" value="1"/>
</dbReference>
<dbReference type="Proteomes" id="UP000326198">
    <property type="component" value="Unassembled WGS sequence"/>
</dbReference>
<dbReference type="Gene3D" id="1.10.630.10">
    <property type="entry name" value="Cytochrome P450"/>
    <property type="match status" value="2"/>
</dbReference>
<dbReference type="GO" id="GO:0005506">
    <property type="term" value="F:iron ion binding"/>
    <property type="evidence" value="ECO:0007669"/>
    <property type="project" value="InterPro"/>
</dbReference>
<keyword evidence="5" id="KW-0408">Iron</keyword>
<dbReference type="AlphaFoldDB" id="A0A5N7BKQ2"/>
<dbReference type="PANTHER" id="PTHR24305">
    <property type="entry name" value="CYTOCHROME P450"/>
    <property type="match status" value="1"/>
</dbReference>
<keyword evidence="9" id="KW-1185">Reference proteome</keyword>
<dbReference type="InterPro" id="IPR050121">
    <property type="entry name" value="Cytochrome_P450_monoxygenase"/>
</dbReference>
<feature type="signal peptide" evidence="7">
    <location>
        <begin position="1"/>
        <end position="19"/>
    </location>
</feature>
<protein>
    <submittedName>
        <fullName evidence="8">Cytochrome P450</fullName>
    </submittedName>
</protein>
<dbReference type="GO" id="GO:0004497">
    <property type="term" value="F:monooxygenase activity"/>
    <property type="evidence" value="ECO:0007669"/>
    <property type="project" value="UniProtKB-KW"/>
</dbReference>
<dbReference type="Pfam" id="PF00067">
    <property type="entry name" value="p450"/>
    <property type="match status" value="1"/>
</dbReference>
<evidence type="ECO:0000256" key="5">
    <source>
        <dbReference type="ARBA" id="ARBA00023004"/>
    </source>
</evidence>
<comment type="cofactor">
    <cofactor evidence="1">
        <name>heme</name>
        <dbReference type="ChEBI" id="CHEBI:30413"/>
    </cofactor>
</comment>
<evidence type="ECO:0000256" key="6">
    <source>
        <dbReference type="ARBA" id="ARBA00023033"/>
    </source>
</evidence>
<organism evidence="8 9">
    <name type="scientific">Aspergillus bertholletiae</name>
    <dbReference type="NCBI Taxonomy" id="1226010"/>
    <lineage>
        <taxon>Eukaryota</taxon>
        <taxon>Fungi</taxon>
        <taxon>Dikarya</taxon>
        <taxon>Ascomycota</taxon>
        <taxon>Pezizomycotina</taxon>
        <taxon>Eurotiomycetes</taxon>
        <taxon>Eurotiomycetidae</taxon>
        <taxon>Eurotiales</taxon>
        <taxon>Aspergillaceae</taxon>
        <taxon>Aspergillus</taxon>
        <taxon>Aspergillus subgen. Circumdati</taxon>
    </lineage>
</organism>
<evidence type="ECO:0000256" key="2">
    <source>
        <dbReference type="ARBA" id="ARBA00010617"/>
    </source>
</evidence>
<sequence>MAVCVIAVLILALLTFVRALFNYTRLSTVPGPLFTGLSDLWRTYSRNTSNYGCSLAGLHKQYGKVVRLGPHSISVSDPTVIFPVYNGRPSETSAFKYEHCTAFSQGSPGPTNIDNTLMSKATRRRHLESALRYEGIIDRAANDLITSLRQHPLVPLTTFLQEFATDFLRRLLLEEPATQGMPSNGEAAGCHWYNRAMAWLTLPVIEHALLRNPAARLKRRRGISLVHSKAQGGMDSSPSSRAAYDRAAGSNVSLPRSCGNEDGTYTCVAMAFVSAFSSLLKHENVMMRLQSEIDTAFQRGLLSDPPRWQELGKLRYLDAVIKESMRQLPGFSYNREVATPPEGAIVAGYYIPPGTMMELHSEALRDNPNIYGEDADIYRPGRWLNADRQQRWAMSQGLLQFNTSINDCPKVRVAWLELKKIVVLIILRFNLRLVRPREGPVLDNRSDRDSPSLMAYCIPRNH</sequence>
<dbReference type="GO" id="GO:0020037">
    <property type="term" value="F:heme binding"/>
    <property type="evidence" value="ECO:0007669"/>
    <property type="project" value="InterPro"/>
</dbReference>
<comment type="similarity">
    <text evidence="2">Belongs to the cytochrome P450 family.</text>
</comment>
<feature type="chain" id="PRO_5025065700" evidence="7">
    <location>
        <begin position="20"/>
        <end position="462"/>
    </location>
</feature>
<dbReference type="GO" id="GO:0044550">
    <property type="term" value="P:secondary metabolite biosynthetic process"/>
    <property type="evidence" value="ECO:0007669"/>
    <property type="project" value="UniProtKB-ARBA"/>
</dbReference>
<dbReference type="GO" id="GO:0016705">
    <property type="term" value="F:oxidoreductase activity, acting on paired donors, with incorporation or reduction of molecular oxygen"/>
    <property type="evidence" value="ECO:0007669"/>
    <property type="project" value="InterPro"/>
</dbReference>
<proteinExistence type="inferred from homology"/>
<gene>
    <name evidence="8" type="ORF">BDV26DRAFT_288619</name>
</gene>